<dbReference type="Pfam" id="PF00561">
    <property type="entry name" value="Abhydrolase_1"/>
    <property type="match status" value="1"/>
</dbReference>
<dbReference type="Gene3D" id="3.40.50.1820">
    <property type="entry name" value="alpha/beta hydrolase"/>
    <property type="match status" value="1"/>
</dbReference>
<dbReference type="InterPro" id="IPR023214">
    <property type="entry name" value="HAD_sf"/>
</dbReference>
<keyword evidence="5" id="KW-1185">Reference proteome</keyword>
<dbReference type="AlphaFoldDB" id="A0A9D3MW32"/>
<evidence type="ECO:0000259" key="3">
    <source>
        <dbReference type="Pfam" id="PF00561"/>
    </source>
</evidence>
<evidence type="ECO:0000313" key="5">
    <source>
        <dbReference type="Proteomes" id="UP001044222"/>
    </source>
</evidence>
<protein>
    <recommendedName>
        <fullName evidence="3">AB hydrolase-1 domain-containing protein</fullName>
    </recommendedName>
</protein>
<dbReference type="Gene3D" id="3.40.50.1000">
    <property type="entry name" value="HAD superfamily/HAD-like"/>
    <property type="match status" value="1"/>
</dbReference>
<dbReference type="InterPro" id="IPR000639">
    <property type="entry name" value="Epox_hydrolase-like"/>
</dbReference>
<dbReference type="CDD" id="cd02603">
    <property type="entry name" value="HAD_sEH-N_like"/>
    <property type="match status" value="1"/>
</dbReference>
<feature type="domain" description="AB hydrolase-1" evidence="3">
    <location>
        <begin position="301"/>
        <end position="583"/>
    </location>
</feature>
<sequence>MAARKAVLFDLWGCVQTPRLHHIFKKYEESLGLPRNFIHETVVKGGPGSALHRAELGKLTLTQMIPEMEAECLKEASSQAVSLPPQFSVQKLFDQIREALRFNTAILEASDKLRRHGVATCVLGNSWVDDSEKRDWMGLVLLVLQLHFDLVFQSCRTGARLPDPTLFSHALQRLGATPQQAVFVSSVEESVAAGRDIGMAVVLMDDSNEALKHLQCLAGMQAILVSSVEERETAGKKIGMGMCLTEDPNEAMLQLQSLSGVELLSSEETCSLCCNPEDVPHCFVTIKPGHQVHYVDMGEGPAVLLCHGFPDSWFSWRYQILALAESGFRVLALDMKGYGDSLAPPVMADLSSLLFPQEQLCQDLITFLDKLGIVQVTLVGHDWGGSLVWNMAQCHPERVRAVASLNTPLFLVDPNTNPMERLKANPTFNYQIYFQTPGVAEAELEKDLARTFKIMFRDAAGNVGKGLTLSSANVCERGGLFVGLPDDIPLSPILSEDALQYYIKQFSKTGFRGPLNWYRNTERNWRWMSSRPRGKILMPSLMVTAGMDQILLPKFSSGMETMIPNLTRGHIEDCGHWTQIERPVELNKILLSWLKDVHQKAAIPLCPKL</sequence>
<dbReference type="Proteomes" id="UP001044222">
    <property type="component" value="Unassembled WGS sequence"/>
</dbReference>
<evidence type="ECO:0000256" key="2">
    <source>
        <dbReference type="ARBA" id="ARBA00038334"/>
    </source>
</evidence>
<dbReference type="EMBL" id="JAFIRN010000001">
    <property type="protein sequence ID" value="KAG5855902.1"/>
    <property type="molecule type" value="Genomic_DNA"/>
</dbReference>
<dbReference type="SUPFAM" id="SSF56784">
    <property type="entry name" value="HAD-like"/>
    <property type="match status" value="1"/>
</dbReference>
<dbReference type="InterPro" id="IPR000073">
    <property type="entry name" value="AB_hydrolase_1"/>
</dbReference>
<dbReference type="PRINTS" id="PR00412">
    <property type="entry name" value="EPOXHYDRLASE"/>
</dbReference>
<dbReference type="PANTHER" id="PTHR43329">
    <property type="entry name" value="EPOXIDE HYDROLASE"/>
    <property type="match status" value="1"/>
</dbReference>
<dbReference type="SUPFAM" id="SSF53474">
    <property type="entry name" value="alpha/beta-Hydrolases"/>
    <property type="match status" value="1"/>
</dbReference>
<dbReference type="InterPro" id="IPR023198">
    <property type="entry name" value="PGP-like_dom2"/>
</dbReference>
<comment type="caution">
    <text evidence="4">The sequence shown here is derived from an EMBL/GenBank/DDBJ whole genome shotgun (WGS) entry which is preliminary data.</text>
</comment>
<organism evidence="4 5">
    <name type="scientific">Anguilla anguilla</name>
    <name type="common">European freshwater eel</name>
    <name type="synonym">Muraena anguilla</name>
    <dbReference type="NCBI Taxonomy" id="7936"/>
    <lineage>
        <taxon>Eukaryota</taxon>
        <taxon>Metazoa</taxon>
        <taxon>Chordata</taxon>
        <taxon>Craniata</taxon>
        <taxon>Vertebrata</taxon>
        <taxon>Euteleostomi</taxon>
        <taxon>Actinopterygii</taxon>
        <taxon>Neopterygii</taxon>
        <taxon>Teleostei</taxon>
        <taxon>Anguilliformes</taxon>
        <taxon>Anguillidae</taxon>
        <taxon>Anguilla</taxon>
    </lineage>
</organism>
<name>A0A9D3MW32_ANGAN</name>
<keyword evidence="1" id="KW-0378">Hydrolase</keyword>
<gene>
    <name evidence="4" type="ORF">ANANG_G00001900</name>
</gene>
<dbReference type="FunFam" id="3.40.50.1820:FF:000067">
    <property type="entry name" value="Bifunctional epoxide hydrolase 2"/>
    <property type="match status" value="1"/>
</dbReference>
<comment type="similarity">
    <text evidence="2">Belongs to the AB hydrolase superfamily. Epoxide hydrolase family.</text>
</comment>
<dbReference type="PRINTS" id="PR00111">
    <property type="entry name" value="ABHYDROLASE"/>
</dbReference>
<dbReference type="InterPro" id="IPR036412">
    <property type="entry name" value="HAD-like_sf"/>
</dbReference>
<dbReference type="Gene3D" id="1.10.150.240">
    <property type="entry name" value="Putative phosphatase, domain 2"/>
    <property type="match status" value="1"/>
</dbReference>
<evidence type="ECO:0000256" key="1">
    <source>
        <dbReference type="ARBA" id="ARBA00022801"/>
    </source>
</evidence>
<dbReference type="InterPro" id="IPR029058">
    <property type="entry name" value="AB_hydrolase_fold"/>
</dbReference>
<accession>A0A9D3MW32</accession>
<reference evidence="4" key="1">
    <citation type="submission" date="2021-01" db="EMBL/GenBank/DDBJ databases">
        <title>A chromosome-scale assembly of European eel, Anguilla anguilla.</title>
        <authorList>
            <person name="Henkel C."/>
            <person name="Jong-Raadsen S.A."/>
            <person name="Dufour S."/>
            <person name="Weltzien F.-A."/>
            <person name="Palstra A.P."/>
            <person name="Pelster B."/>
            <person name="Spaink H.P."/>
            <person name="Van Den Thillart G.E."/>
            <person name="Jansen H."/>
            <person name="Zahm M."/>
            <person name="Klopp C."/>
            <person name="Cedric C."/>
            <person name="Louis A."/>
            <person name="Berthelot C."/>
            <person name="Parey E."/>
            <person name="Roest Crollius H."/>
            <person name="Montfort J."/>
            <person name="Robinson-Rechavi M."/>
            <person name="Bucao C."/>
            <person name="Bouchez O."/>
            <person name="Gislard M."/>
            <person name="Lluch J."/>
            <person name="Milhes M."/>
            <person name="Lampietro C."/>
            <person name="Lopez Roques C."/>
            <person name="Donnadieu C."/>
            <person name="Braasch I."/>
            <person name="Desvignes T."/>
            <person name="Postlethwait J."/>
            <person name="Bobe J."/>
            <person name="Guiguen Y."/>
            <person name="Dirks R."/>
        </authorList>
    </citation>
    <scope>NUCLEOTIDE SEQUENCE</scope>
    <source>
        <strain evidence="4">Tag_6206</strain>
        <tissue evidence="4">Liver</tissue>
    </source>
</reference>
<proteinExistence type="inferred from homology"/>
<evidence type="ECO:0000313" key="4">
    <source>
        <dbReference type="EMBL" id="KAG5855902.1"/>
    </source>
</evidence>
<dbReference type="GO" id="GO:0004301">
    <property type="term" value="F:epoxide hydrolase activity"/>
    <property type="evidence" value="ECO:0007669"/>
    <property type="project" value="UniProtKB-ARBA"/>
</dbReference>